<dbReference type="PANTHER" id="PTHR10344">
    <property type="entry name" value="THYMIDYLATE KINASE"/>
    <property type="match status" value="1"/>
</dbReference>
<keyword evidence="8 10" id="KW-0067">ATP-binding</keyword>
<evidence type="ECO:0000313" key="12">
    <source>
        <dbReference type="EMBL" id="KJF18899.1"/>
    </source>
</evidence>
<dbReference type="InterPro" id="IPR018094">
    <property type="entry name" value="Thymidylate_kinase"/>
</dbReference>
<comment type="catalytic activity">
    <reaction evidence="9 10">
        <text>dTMP + ATP = dTDP + ADP</text>
        <dbReference type="Rhea" id="RHEA:13517"/>
        <dbReference type="ChEBI" id="CHEBI:30616"/>
        <dbReference type="ChEBI" id="CHEBI:58369"/>
        <dbReference type="ChEBI" id="CHEBI:63528"/>
        <dbReference type="ChEBI" id="CHEBI:456216"/>
        <dbReference type="EC" id="2.7.4.9"/>
    </reaction>
</comment>
<dbReference type="CDD" id="cd01672">
    <property type="entry name" value="TMPK"/>
    <property type="match status" value="1"/>
</dbReference>
<evidence type="ECO:0000256" key="3">
    <source>
        <dbReference type="ARBA" id="ARBA00017144"/>
    </source>
</evidence>
<proteinExistence type="inferred from homology"/>
<evidence type="ECO:0000256" key="7">
    <source>
        <dbReference type="ARBA" id="ARBA00022777"/>
    </source>
</evidence>
<keyword evidence="7 10" id="KW-0418">Kinase</keyword>
<keyword evidence="4 10" id="KW-0808">Transferase</keyword>
<dbReference type="PANTHER" id="PTHR10344:SF4">
    <property type="entry name" value="UMP-CMP KINASE 2, MITOCHONDRIAL"/>
    <property type="match status" value="1"/>
</dbReference>
<dbReference type="GO" id="GO:0004798">
    <property type="term" value="F:dTMP kinase activity"/>
    <property type="evidence" value="ECO:0007669"/>
    <property type="project" value="UniProtKB-UniRule"/>
</dbReference>
<keyword evidence="13" id="KW-1185">Reference proteome</keyword>
<evidence type="ECO:0000256" key="9">
    <source>
        <dbReference type="ARBA" id="ARBA00048743"/>
    </source>
</evidence>
<evidence type="ECO:0000256" key="6">
    <source>
        <dbReference type="ARBA" id="ARBA00022741"/>
    </source>
</evidence>
<evidence type="ECO:0000256" key="4">
    <source>
        <dbReference type="ARBA" id="ARBA00022679"/>
    </source>
</evidence>
<dbReference type="Pfam" id="PF02223">
    <property type="entry name" value="Thymidylate_kin"/>
    <property type="match status" value="1"/>
</dbReference>
<dbReference type="SUPFAM" id="SSF52540">
    <property type="entry name" value="P-loop containing nucleoside triphosphate hydrolases"/>
    <property type="match status" value="1"/>
</dbReference>
<evidence type="ECO:0000259" key="11">
    <source>
        <dbReference type="Pfam" id="PF02223"/>
    </source>
</evidence>
<feature type="domain" description="Thymidylate kinase-like" evidence="11">
    <location>
        <begin position="12"/>
        <end position="194"/>
    </location>
</feature>
<gene>
    <name evidence="10 12" type="primary">tmk</name>
    <name evidence="12" type="ORF">AXFE_01860</name>
</gene>
<dbReference type="NCBIfam" id="TIGR00041">
    <property type="entry name" value="DTMP_kinase"/>
    <property type="match status" value="1"/>
</dbReference>
<dbReference type="RefSeq" id="WP_052604023.1">
    <property type="nucleotide sequence ID" value="NZ_JXYS01000003.1"/>
</dbReference>
<dbReference type="OrthoDB" id="9774907at2"/>
<accession>A0A0D8HM36</accession>
<dbReference type="GO" id="GO:0005524">
    <property type="term" value="F:ATP binding"/>
    <property type="evidence" value="ECO:0007669"/>
    <property type="project" value="UniProtKB-UniRule"/>
</dbReference>
<evidence type="ECO:0000256" key="1">
    <source>
        <dbReference type="ARBA" id="ARBA00009776"/>
    </source>
</evidence>
<keyword evidence="5 10" id="KW-0545">Nucleotide biosynthesis</keyword>
<comment type="function">
    <text evidence="10">Phosphorylation of dTMP to form dTDP in both de novo and salvage pathways of dTTP synthesis.</text>
</comment>
<reference evidence="12 13" key="1">
    <citation type="submission" date="2015-01" db="EMBL/GenBank/DDBJ databases">
        <title>Draft genome of the acidophilic iron oxidizer Acidithrix ferrooxidans strain Py-F3.</title>
        <authorList>
            <person name="Poehlein A."/>
            <person name="Eisen S."/>
            <person name="Schloemann M."/>
            <person name="Johnson B.D."/>
            <person name="Daniel R."/>
            <person name="Muehling M."/>
        </authorList>
    </citation>
    <scope>NUCLEOTIDE SEQUENCE [LARGE SCALE GENOMIC DNA]</scope>
    <source>
        <strain evidence="12 13">Py-F3</strain>
    </source>
</reference>
<evidence type="ECO:0000313" key="13">
    <source>
        <dbReference type="Proteomes" id="UP000032360"/>
    </source>
</evidence>
<evidence type="ECO:0000256" key="2">
    <source>
        <dbReference type="ARBA" id="ARBA00012980"/>
    </source>
</evidence>
<dbReference type="PATRIC" id="fig|1280514.3.peg.262"/>
<dbReference type="GO" id="GO:0006235">
    <property type="term" value="P:dTTP biosynthetic process"/>
    <property type="evidence" value="ECO:0007669"/>
    <property type="project" value="UniProtKB-UniRule"/>
</dbReference>
<dbReference type="GO" id="GO:0005829">
    <property type="term" value="C:cytosol"/>
    <property type="evidence" value="ECO:0007669"/>
    <property type="project" value="TreeGrafter"/>
</dbReference>
<dbReference type="Gene3D" id="3.40.50.300">
    <property type="entry name" value="P-loop containing nucleotide triphosphate hydrolases"/>
    <property type="match status" value="1"/>
</dbReference>
<comment type="similarity">
    <text evidence="1 10">Belongs to the thymidylate kinase family.</text>
</comment>
<dbReference type="Proteomes" id="UP000032360">
    <property type="component" value="Unassembled WGS sequence"/>
</dbReference>
<evidence type="ECO:0000256" key="5">
    <source>
        <dbReference type="ARBA" id="ARBA00022727"/>
    </source>
</evidence>
<name>A0A0D8HM36_9ACTN</name>
<dbReference type="InterPro" id="IPR039430">
    <property type="entry name" value="Thymidylate_kin-like_dom"/>
</dbReference>
<sequence length="205" mass="22664">MAKELKGRFFVLEGLDGVGKSTQTQLVSEALRQRGVEVVETREPGGTPLGEALRDLIFGKYKIGARALALAMASARAQHCESVILPALERGAWVVCDRFSGSFLAYQGFGYGIDLDKLMLLDSFATDSLDPEMVFYIMETTNRAMRELSSSDRFEGQGQTFQSRVRDGFGQLALRSGWVCIDGDGEVFEIRDRILNVIDGHRSDP</sequence>
<dbReference type="InterPro" id="IPR027417">
    <property type="entry name" value="P-loop_NTPase"/>
</dbReference>
<feature type="binding site" evidence="10">
    <location>
        <begin position="14"/>
        <end position="21"/>
    </location>
    <ligand>
        <name>ATP</name>
        <dbReference type="ChEBI" id="CHEBI:30616"/>
    </ligand>
</feature>
<dbReference type="STRING" id="1280514.AXFE_01860"/>
<evidence type="ECO:0000256" key="10">
    <source>
        <dbReference type="HAMAP-Rule" id="MF_00165"/>
    </source>
</evidence>
<protein>
    <recommendedName>
        <fullName evidence="3 10">Thymidylate kinase</fullName>
        <ecNumber evidence="2 10">2.7.4.9</ecNumber>
    </recommendedName>
    <alternativeName>
        <fullName evidence="10">dTMP kinase</fullName>
    </alternativeName>
</protein>
<dbReference type="AlphaFoldDB" id="A0A0D8HM36"/>
<dbReference type="EC" id="2.7.4.9" evidence="2 10"/>
<dbReference type="EMBL" id="JXYS01000003">
    <property type="protein sequence ID" value="KJF18899.1"/>
    <property type="molecule type" value="Genomic_DNA"/>
</dbReference>
<dbReference type="GO" id="GO:0006233">
    <property type="term" value="P:dTDP biosynthetic process"/>
    <property type="evidence" value="ECO:0007669"/>
    <property type="project" value="InterPro"/>
</dbReference>
<dbReference type="HAMAP" id="MF_00165">
    <property type="entry name" value="Thymidylate_kinase"/>
    <property type="match status" value="1"/>
</dbReference>
<keyword evidence="6 10" id="KW-0547">Nucleotide-binding</keyword>
<comment type="caution">
    <text evidence="12">The sequence shown here is derived from an EMBL/GenBank/DDBJ whole genome shotgun (WGS) entry which is preliminary data.</text>
</comment>
<evidence type="ECO:0000256" key="8">
    <source>
        <dbReference type="ARBA" id="ARBA00022840"/>
    </source>
</evidence>
<organism evidence="12 13">
    <name type="scientific">Acidithrix ferrooxidans</name>
    <dbReference type="NCBI Taxonomy" id="1280514"/>
    <lineage>
        <taxon>Bacteria</taxon>
        <taxon>Bacillati</taxon>
        <taxon>Actinomycetota</taxon>
        <taxon>Acidimicrobiia</taxon>
        <taxon>Acidimicrobiales</taxon>
        <taxon>Acidimicrobiaceae</taxon>
        <taxon>Acidithrix</taxon>
    </lineage>
</organism>
<dbReference type="GO" id="GO:0006227">
    <property type="term" value="P:dUDP biosynthetic process"/>
    <property type="evidence" value="ECO:0007669"/>
    <property type="project" value="TreeGrafter"/>
</dbReference>